<protein>
    <recommendedName>
        <fullName evidence="8">Lipid A acyltransferase PagP</fullName>
        <ecNumber evidence="8">2.3.1.251</ecNumber>
    </recommendedName>
    <alternativeName>
        <fullName evidence="8">Lipid A acylation protein</fullName>
    </alternativeName>
</protein>
<comment type="caution">
    <text evidence="8">Lacks conserved residue(s) required for the propagation of feature annotation.</text>
</comment>
<proteinExistence type="inferred from homology"/>
<comment type="catalytic activity">
    <reaction evidence="8">
        <text>a lipid A + a 1,2-diacyl-sn-glycero-3-phosphocholine = a hepta-acyl lipid A + a 2-acyl-sn-glycero-3-phosphocholine</text>
        <dbReference type="Rhea" id="RHEA:74275"/>
        <dbReference type="ChEBI" id="CHEBI:57643"/>
        <dbReference type="ChEBI" id="CHEBI:57875"/>
        <dbReference type="ChEBI" id="CHEBI:193141"/>
        <dbReference type="ChEBI" id="CHEBI:193142"/>
        <dbReference type="EC" id="2.3.1.251"/>
    </reaction>
</comment>
<dbReference type="Proteomes" id="UP000216354">
    <property type="component" value="Unassembled WGS sequence"/>
</dbReference>
<evidence type="ECO:0000313" key="9">
    <source>
        <dbReference type="EMBL" id="OZI40928.1"/>
    </source>
</evidence>
<evidence type="ECO:0000313" key="11">
    <source>
        <dbReference type="Proteomes" id="UP000216354"/>
    </source>
</evidence>
<feature type="signal peptide" evidence="8">
    <location>
        <begin position="1"/>
        <end position="51"/>
    </location>
</feature>
<feature type="active site" evidence="8">
    <location>
        <position position="128"/>
    </location>
</feature>
<keyword evidence="4 8" id="KW-0732">Signal</keyword>
<dbReference type="GO" id="GO:0009245">
    <property type="term" value="P:lipid A biosynthetic process"/>
    <property type="evidence" value="ECO:0007669"/>
    <property type="project" value="UniProtKB-UniRule"/>
</dbReference>
<dbReference type="AlphaFoldDB" id="A0A261SU81"/>
<comment type="function">
    <text evidence="8">Transfers a fatty acid residue from the sn-1 position of a phospholipid to the N-linked hydroxyfatty acid chain on the proximal unit of lipid A or its precursors.</text>
</comment>
<evidence type="ECO:0000313" key="12">
    <source>
        <dbReference type="Proteomes" id="UP000217005"/>
    </source>
</evidence>
<dbReference type="Pfam" id="PF07017">
    <property type="entry name" value="PagP"/>
    <property type="match status" value="1"/>
</dbReference>
<evidence type="ECO:0000256" key="3">
    <source>
        <dbReference type="ARBA" id="ARBA00022679"/>
    </source>
</evidence>
<comment type="subunit">
    <text evidence="8">Homodimer.</text>
</comment>
<comment type="similarity">
    <text evidence="2 8">Belongs to the lipid A palmitoyltransferase family.</text>
</comment>
<dbReference type="HAMAP" id="MF_00837">
    <property type="entry name" value="PagP_transferase"/>
    <property type="match status" value="1"/>
</dbReference>
<feature type="chain" id="PRO_5013409793" description="Lipid A acyltransferase PagP" evidence="8">
    <location>
        <begin position="52"/>
        <end position="212"/>
    </location>
</feature>
<comment type="caution">
    <text evidence="9">The sequence shown here is derived from an EMBL/GenBank/DDBJ whole genome shotgun (WGS) entry which is preliminary data.</text>
</comment>
<evidence type="ECO:0000256" key="8">
    <source>
        <dbReference type="HAMAP-Rule" id="MF_00837"/>
    </source>
</evidence>
<comment type="catalytic activity">
    <reaction evidence="8">
        <text>a lipid IVA + a 1,2-diacyl-sn-glycero-3-phosphocholine = a lipid IVB + a 2-acyl-sn-glycero-3-phosphocholine</text>
        <dbReference type="Rhea" id="RHEA:74279"/>
        <dbReference type="ChEBI" id="CHEBI:57643"/>
        <dbReference type="ChEBI" id="CHEBI:57875"/>
        <dbReference type="ChEBI" id="CHEBI:176425"/>
        <dbReference type="ChEBI" id="CHEBI:193143"/>
        <dbReference type="EC" id="2.3.1.251"/>
    </reaction>
</comment>
<evidence type="ECO:0000256" key="7">
    <source>
        <dbReference type="ARBA" id="ARBA00023315"/>
    </source>
</evidence>
<reference evidence="10 11" key="2">
    <citation type="submission" date="2017-05" db="EMBL/GenBank/DDBJ databases">
        <title>Complete and WGS of Bordetella genogroups.</title>
        <authorList>
            <person name="Spilker T."/>
            <person name="Lipuma J."/>
        </authorList>
    </citation>
    <scope>NUCLEOTIDE SEQUENCE [LARGE SCALE GENOMIC DNA]</scope>
    <source>
        <strain evidence="10 11">AU9795</strain>
    </source>
</reference>
<evidence type="ECO:0000256" key="5">
    <source>
        <dbReference type="ARBA" id="ARBA00023136"/>
    </source>
</evidence>
<dbReference type="InterPro" id="IPR011250">
    <property type="entry name" value="OMP/PagP_B-barrel"/>
</dbReference>
<keyword evidence="5 8" id="KW-0472">Membrane</keyword>
<evidence type="ECO:0000256" key="6">
    <source>
        <dbReference type="ARBA" id="ARBA00023237"/>
    </source>
</evidence>
<dbReference type="OrthoDB" id="9156803at2"/>
<gene>
    <name evidence="8" type="primary">pagP</name>
    <name evidence="10" type="ORF">CAL27_06660</name>
    <name evidence="9" type="ORF">CEG14_04030</name>
</gene>
<keyword evidence="11" id="KW-1185">Reference proteome</keyword>
<dbReference type="EMBL" id="NEVL01000001">
    <property type="protein sequence ID" value="OZI40928.1"/>
    <property type="molecule type" value="Genomic_DNA"/>
</dbReference>
<dbReference type="SUPFAM" id="SSF56925">
    <property type="entry name" value="OMPA-like"/>
    <property type="match status" value="1"/>
</dbReference>
<dbReference type="InterPro" id="IPR009746">
    <property type="entry name" value="LipidA_acyl_PagP"/>
</dbReference>
<dbReference type="GO" id="GO:0009279">
    <property type="term" value="C:cell outer membrane"/>
    <property type="evidence" value="ECO:0007669"/>
    <property type="project" value="UniProtKB-SubCell"/>
</dbReference>
<comment type="subcellular location">
    <subcellularLocation>
        <location evidence="1 8">Cell outer membrane</location>
    </subcellularLocation>
</comment>
<accession>A0A261SU81</accession>
<evidence type="ECO:0000256" key="2">
    <source>
        <dbReference type="ARBA" id="ARBA00006368"/>
    </source>
</evidence>
<feature type="site" description="Role in lipopolysaccharide recognition" evidence="8">
    <location>
        <position position="94"/>
    </location>
</feature>
<dbReference type="Proteomes" id="UP000217005">
    <property type="component" value="Unassembled WGS sequence"/>
</dbReference>
<dbReference type="NCBIfam" id="NF008271">
    <property type="entry name" value="PRK11045.1"/>
    <property type="match status" value="1"/>
</dbReference>
<feature type="active site" evidence="8">
    <location>
        <position position="85"/>
    </location>
</feature>
<sequence precursor="true">MRGAGPCPARNAVSRFRPFPRTAVSHGKPARLVRRAVCTAVLAAAPLAAQACDNMPSWAQSACQRLDQIWTEGNTDLYVSGYAWHNRSMYSASKIRSFNELAWGGGLGKSIYDEDGDWQGLYAMAFLDSHRKVEPIAGYGFLKIGNVGQNFKLGAGYTVFMTARHDIMSYVPFPGILPLVGAGYKDAMLYATYIPGGRGNGNVLFMFGRWQF</sequence>
<evidence type="ECO:0000313" key="10">
    <source>
        <dbReference type="EMBL" id="OZI69120.1"/>
    </source>
</evidence>
<feature type="active site" evidence="8">
    <location>
        <position position="129"/>
    </location>
</feature>
<evidence type="ECO:0000256" key="1">
    <source>
        <dbReference type="ARBA" id="ARBA00004442"/>
    </source>
</evidence>
<name>A0A261SU81_9BORD</name>
<dbReference type="EC" id="2.3.1.251" evidence="8"/>
<comment type="catalytic activity">
    <reaction evidence="8">
        <text>a lipid IIA + a 1,2-diacyl-sn-glycero-3-phosphocholine = a lipid IIB + a 2-acyl-sn-glycero-3-phosphocholine</text>
        <dbReference type="Rhea" id="RHEA:74283"/>
        <dbReference type="ChEBI" id="CHEBI:57643"/>
        <dbReference type="ChEBI" id="CHEBI:57875"/>
        <dbReference type="ChEBI" id="CHEBI:193144"/>
        <dbReference type="ChEBI" id="CHEBI:193145"/>
        <dbReference type="EC" id="2.3.1.251"/>
    </reaction>
</comment>
<evidence type="ECO:0000256" key="4">
    <source>
        <dbReference type="ARBA" id="ARBA00022729"/>
    </source>
</evidence>
<keyword evidence="3 8" id="KW-0808">Transferase</keyword>
<dbReference type="Gene3D" id="2.40.160.20">
    <property type="match status" value="1"/>
</dbReference>
<reference evidence="9 12" key="1">
    <citation type="submission" date="2017-05" db="EMBL/GenBank/DDBJ databases">
        <title>Complete and WGS of Bordetella genogroups.</title>
        <authorList>
            <person name="Spilker T."/>
            <person name="LiPuma J."/>
        </authorList>
    </citation>
    <scope>NUCLEOTIDE SEQUENCE [LARGE SCALE GENOMIC DNA]</scope>
    <source>
        <strain evidence="9 12">AU17610</strain>
    </source>
</reference>
<dbReference type="GO" id="GO:0016746">
    <property type="term" value="F:acyltransferase activity"/>
    <property type="evidence" value="ECO:0007669"/>
    <property type="project" value="UniProtKB-UniRule"/>
</dbReference>
<keyword evidence="6 8" id="KW-0998">Cell outer membrane</keyword>
<organism evidence="9 12">
    <name type="scientific">Bordetella genomosp. 1</name>
    <dbReference type="NCBI Taxonomy" id="1395607"/>
    <lineage>
        <taxon>Bacteria</taxon>
        <taxon>Pseudomonadati</taxon>
        <taxon>Pseudomonadota</taxon>
        <taxon>Betaproteobacteria</taxon>
        <taxon>Burkholderiales</taxon>
        <taxon>Alcaligenaceae</taxon>
        <taxon>Bordetella</taxon>
    </lineage>
</organism>
<dbReference type="EMBL" id="NEVR01000001">
    <property type="protein sequence ID" value="OZI69120.1"/>
    <property type="molecule type" value="Genomic_DNA"/>
</dbReference>
<keyword evidence="7 8" id="KW-0012">Acyltransferase</keyword>